<name>A0ABQ2CZJ0_9DEIO</name>
<reference evidence="2" key="1">
    <citation type="journal article" date="2019" name="Int. J. Syst. Evol. Microbiol.">
        <title>The Global Catalogue of Microorganisms (GCM) 10K type strain sequencing project: providing services to taxonomists for standard genome sequencing and annotation.</title>
        <authorList>
            <consortium name="The Broad Institute Genomics Platform"/>
            <consortium name="The Broad Institute Genome Sequencing Center for Infectious Disease"/>
            <person name="Wu L."/>
            <person name="Ma J."/>
        </authorList>
    </citation>
    <scope>NUCLEOTIDE SEQUENCE [LARGE SCALE GENOMIC DNA]</scope>
    <source>
        <strain evidence="2">JCM 14370</strain>
    </source>
</reference>
<keyword evidence="2" id="KW-1185">Reference proteome</keyword>
<evidence type="ECO:0000313" key="1">
    <source>
        <dbReference type="EMBL" id="GGJ36129.1"/>
    </source>
</evidence>
<sequence length="131" mass="14582">MNSTDLIQHVWNMPMEAAHLVMAESEMVWLFGPRMSGWSKPHVVVATEHFGLPLTPEVFLTASRHEQGLLEALVAHLESQASHCFVVLYREGSTQEGWVCLVPTAGLAQVKQLVSWHQLELSPAALTEVLQ</sequence>
<evidence type="ECO:0000313" key="2">
    <source>
        <dbReference type="Proteomes" id="UP000632222"/>
    </source>
</evidence>
<comment type="caution">
    <text evidence="1">The sequence shown here is derived from an EMBL/GenBank/DDBJ whole genome shotgun (WGS) entry which is preliminary data.</text>
</comment>
<organism evidence="1 2">
    <name type="scientific">Deinococcus roseus</name>
    <dbReference type="NCBI Taxonomy" id="392414"/>
    <lineage>
        <taxon>Bacteria</taxon>
        <taxon>Thermotogati</taxon>
        <taxon>Deinococcota</taxon>
        <taxon>Deinococci</taxon>
        <taxon>Deinococcales</taxon>
        <taxon>Deinococcaceae</taxon>
        <taxon>Deinococcus</taxon>
    </lineage>
</organism>
<gene>
    <name evidence="1" type="ORF">GCM10008938_22790</name>
</gene>
<dbReference type="Proteomes" id="UP000632222">
    <property type="component" value="Unassembled WGS sequence"/>
</dbReference>
<dbReference type="RefSeq" id="WP_189002811.1">
    <property type="nucleotide sequence ID" value="NZ_BMOD01000007.1"/>
</dbReference>
<dbReference type="EMBL" id="BMOD01000007">
    <property type="protein sequence ID" value="GGJ36129.1"/>
    <property type="molecule type" value="Genomic_DNA"/>
</dbReference>
<accession>A0ABQ2CZJ0</accession>
<protein>
    <submittedName>
        <fullName evidence="1">Uncharacterized protein</fullName>
    </submittedName>
</protein>
<proteinExistence type="predicted"/>